<dbReference type="PANTHER" id="PTHR47150">
    <property type="entry name" value="OS12G0169200 PROTEIN"/>
    <property type="match status" value="1"/>
</dbReference>
<gene>
    <name evidence="2" type="primary">LOC107478546</name>
</gene>
<dbReference type="GeneID" id="107478546"/>
<accession>A0A6P4CMV2</accession>
<dbReference type="Proteomes" id="UP000515211">
    <property type="component" value="Chromosome 3"/>
</dbReference>
<dbReference type="Pfam" id="PF04827">
    <property type="entry name" value="Plant_tran"/>
    <property type="match status" value="1"/>
</dbReference>
<name>A0A6P4CMV2_ARADU</name>
<dbReference type="RefSeq" id="XP_015954169.1">
    <property type="nucleotide sequence ID" value="XM_016098683.1"/>
</dbReference>
<organism evidence="1 2">
    <name type="scientific">Arachis duranensis</name>
    <name type="common">Wild peanut</name>
    <dbReference type="NCBI Taxonomy" id="130453"/>
    <lineage>
        <taxon>Eukaryota</taxon>
        <taxon>Viridiplantae</taxon>
        <taxon>Streptophyta</taxon>
        <taxon>Embryophyta</taxon>
        <taxon>Tracheophyta</taxon>
        <taxon>Spermatophyta</taxon>
        <taxon>Magnoliopsida</taxon>
        <taxon>eudicotyledons</taxon>
        <taxon>Gunneridae</taxon>
        <taxon>Pentapetalae</taxon>
        <taxon>rosids</taxon>
        <taxon>fabids</taxon>
        <taxon>Fabales</taxon>
        <taxon>Fabaceae</taxon>
        <taxon>Papilionoideae</taxon>
        <taxon>50 kb inversion clade</taxon>
        <taxon>dalbergioids sensu lato</taxon>
        <taxon>Dalbergieae</taxon>
        <taxon>Pterocarpus clade</taxon>
        <taxon>Arachis</taxon>
    </lineage>
</organism>
<reference evidence="2" key="2">
    <citation type="submission" date="2025-08" db="UniProtKB">
        <authorList>
            <consortium name="RefSeq"/>
        </authorList>
    </citation>
    <scope>IDENTIFICATION</scope>
    <source>
        <tissue evidence="2">Whole plant</tissue>
    </source>
</reference>
<dbReference type="KEGG" id="adu:107478546"/>
<dbReference type="InterPro" id="IPR006912">
    <property type="entry name" value="Harbinger_derived_prot"/>
</dbReference>
<keyword evidence="1" id="KW-1185">Reference proteome</keyword>
<sequence>MLAYGIAADAVDDYVRIGESTTIECLEKFVEGVISVFKDEYFRKSNPNDVQRLLQMAKGRGFSDMLVSGSNNDINVLDRSPAFDDILNDRVSEVNYTINGDNYTMGYYLANDIYPEWATFVKSFSKPQEGETQVICTIPRKAKKRCGASIRSIASTLCNYMWSSSLLEKKKLANIMRTWIILHNMIFEDKRDTYAGNFAQDLEYDDVENDLSQPQLEEEDFAPYH</sequence>
<reference evidence="1" key="1">
    <citation type="journal article" date="2016" name="Nat. Genet.">
        <title>The genome sequences of Arachis duranensis and Arachis ipaensis, the diploid ancestors of cultivated peanut.</title>
        <authorList>
            <person name="Bertioli D.J."/>
            <person name="Cannon S.B."/>
            <person name="Froenicke L."/>
            <person name="Huang G."/>
            <person name="Farmer A.D."/>
            <person name="Cannon E.K."/>
            <person name="Liu X."/>
            <person name="Gao D."/>
            <person name="Clevenger J."/>
            <person name="Dash S."/>
            <person name="Ren L."/>
            <person name="Moretzsohn M.C."/>
            <person name="Shirasawa K."/>
            <person name="Huang W."/>
            <person name="Vidigal B."/>
            <person name="Abernathy B."/>
            <person name="Chu Y."/>
            <person name="Niederhuth C.E."/>
            <person name="Umale P."/>
            <person name="Araujo A.C."/>
            <person name="Kozik A."/>
            <person name="Kim K.D."/>
            <person name="Burow M.D."/>
            <person name="Varshney R.K."/>
            <person name="Wang X."/>
            <person name="Zhang X."/>
            <person name="Barkley N."/>
            <person name="Guimaraes P.M."/>
            <person name="Isobe S."/>
            <person name="Guo B."/>
            <person name="Liao B."/>
            <person name="Stalker H.T."/>
            <person name="Schmitz R.J."/>
            <person name="Scheffler B.E."/>
            <person name="Leal-Bertioli S.C."/>
            <person name="Xun X."/>
            <person name="Jackson S.A."/>
            <person name="Michelmore R."/>
            <person name="Ozias-Akins P."/>
        </authorList>
    </citation>
    <scope>NUCLEOTIDE SEQUENCE [LARGE SCALE GENOMIC DNA]</scope>
    <source>
        <strain evidence="1">cv. V14167</strain>
    </source>
</reference>
<evidence type="ECO:0000313" key="1">
    <source>
        <dbReference type="Proteomes" id="UP000515211"/>
    </source>
</evidence>
<evidence type="ECO:0000313" key="2">
    <source>
        <dbReference type="RefSeq" id="XP_015954169.1"/>
    </source>
</evidence>
<dbReference type="AlphaFoldDB" id="A0A6P4CMV2"/>
<proteinExistence type="predicted"/>
<protein>
    <submittedName>
        <fullName evidence="2">Uncharacterized protein LOC107478546</fullName>
    </submittedName>
</protein>
<dbReference type="PANTHER" id="PTHR47150:SF5">
    <property type="entry name" value="OS07G0546750 PROTEIN"/>
    <property type="match status" value="1"/>
</dbReference>